<keyword evidence="4" id="KW-1185">Reference proteome</keyword>
<gene>
    <name evidence="3" type="ORF">SAMN05428998_111124</name>
</gene>
<feature type="region of interest" description="Disordered" evidence="1">
    <location>
        <begin position="60"/>
        <end position="92"/>
    </location>
</feature>
<organism evidence="3 4">
    <name type="scientific">Tistlia consotensis USBA 355</name>
    <dbReference type="NCBI Taxonomy" id="560819"/>
    <lineage>
        <taxon>Bacteria</taxon>
        <taxon>Pseudomonadati</taxon>
        <taxon>Pseudomonadota</taxon>
        <taxon>Alphaproteobacteria</taxon>
        <taxon>Rhodospirillales</taxon>
        <taxon>Rhodovibrionaceae</taxon>
        <taxon>Tistlia</taxon>
    </lineage>
</organism>
<keyword evidence="2" id="KW-0732">Signal</keyword>
<feature type="chain" id="PRO_5012734904" description="Tetratricopeptide repeat-containing protein" evidence="2">
    <location>
        <begin position="29"/>
        <end position="617"/>
    </location>
</feature>
<reference evidence="3 4" key="1">
    <citation type="submission" date="2017-04" db="EMBL/GenBank/DDBJ databases">
        <authorList>
            <person name="Afonso C.L."/>
            <person name="Miller P.J."/>
            <person name="Scott M.A."/>
            <person name="Spackman E."/>
            <person name="Goraichik I."/>
            <person name="Dimitrov K.M."/>
            <person name="Suarez D.L."/>
            <person name="Swayne D.E."/>
        </authorList>
    </citation>
    <scope>NUCLEOTIDE SEQUENCE [LARGE SCALE GENOMIC DNA]</scope>
    <source>
        <strain evidence="3 4">USBA 355</strain>
    </source>
</reference>
<feature type="compositionally biased region" description="Gly residues" evidence="1">
    <location>
        <begin position="69"/>
        <end position="88"/>
    </location>
</feature>
<dbReference type="Proteomes" id="UP000192917">
    <property type="component" value="Unassembled WGS sequence"/>
</dbReference>
<accession>A0A1Y6C370</accession>
<evidence type="ECO:0000256" key="2">
    <source>
        <dbReference type="SAM" id="SignalP"/>
    </source>
</evidence>
<dbReference type="AlphaFoldDB" id="A0A1Y6C370"/>
<sequence>MTASRASAAIGGLALALAAGLTPCGGAAATPLAPEQSAPRQATLQRLAQGSQPIQLFQLPQAPSPAAPGGSGGPALGGGLPSGSGLGGPLESAEVPENLGLWTKDQGGLDYNLWRGSRREVVAALLDRVPGSLASPTLRTLALRVLLSEAETPGRSVRTVAADGGTDQNLLVLRGRALLALGEPAYLGALMNLIQGEAATAPAVLRLKVQAGLLTGDDDRACAAARDGVAREPNDSFWTKAQVACQVATGKADQAMLGLDLLRESGEGGDAGFLQLAGAALGYGKAPKEPAPTPLNLALVRASKLVPPPSWRDSRDPAVVAMAARDEHLGLDERLALAERAASAGVVQPDELVGFYKARSFTAEQLGQAAVQAAKLKGPQARALLFAAASAAEGPARGALIRQAMESARADGVELGVARVFEPLVAGIPATATLTDFAPSAARTLFLSGRYELAGSWVEQLSRSAAVNPLARQALIELWPLAKLAGISTVGGPADLSVWRAARQQAGTDPSALAADVVLLRSLLYALGESDPMTFAELLGSAPAESMAGTSTLLALEQAAAGGRLGETVLLDVAAVAENGIEGHPYVEAKAVEALNRVGRPGEARALAMEAAVARGL</sequence>
<evidence type="ECO:0000313" key="3">
    <source>
        <dbReference type="EMBL" id="SMF33542.1"/>
    </source>
</evidence>
<dbReference type="STRING" id="560819.SAMN05428998_111124"/>
<evidence type="ECO:0008006" key="5">
    <source>
        <dbReference type="Google" id="ProtNLM"/>
    </source>
</evidence>
<name>A0A1Y6C370_9PROT</name>
<dbReference type="RefSeq" id="WP_085123497.1">
    <property type="nucleotide sequence ID" value="NZ_FWZX01000011.1"/>
</dbReference>
<feature type="signal peptide" evidence="2">
    <location>
        <begin position="1"/>
        <end position="28"/>
    </location>
</feature>
<evidence type="ECO:0000256" key="1">
    <source>
        <dbReference type="SAM" id="MobiDB-lite"/>
    </source>
</evidence>
<protein>
    <recommendedName>
        <fullName evidence="5">Tetratricopeptide repeat-containing protein</fullName>
    </recommendedName>
</protein>
<evidence type="ECO:0000313" key="4">
    <source>
        <dbReference type="Proteomes" id="UP000192917"/>
    </source>
</evidence>
<dbReference type="EMBL" id="FWZX01000011">
    <property type="protein sequence ID" value="SMF33542.1"/>
    <property type="molecule type" value="Genomic_DNA"/>
</dbReference>
<proteinExistence type="predicted"/>